<reference evidence="1 2" key="1">
    <citation type="submission" date="2017-03" db="EMBL/GenBank/DDBJ databases">
        <title>Isolation of Levoglucosan Utilizing Bacteria.</title>
        <authorList>
            <person name="Arya A.S."/>
        </authorList>
    </citation>
    <scope>NUCLEOTIDE SEQUENCE [LARGE SCALE GENOMIC DNA]</scope>
    <source>
        <strain evidence="1 2">MEC069</strain>
    </source>
</reference>
<keyword evidence="2" id="KW-1185">Reference proteome</keyword>
<comment type="caution">
    <text evidence="1">The sequence shown here is derived from an EMBL/GenBank/DDBJ whole genome shotgun (WGS) entry which is preliminary data.</text>
</comment>
<dbReference type="AlphaFoldDB" id="A0A4Y8PW41"/>
<dbReference type="EMBL" id="MYFO01000037">
    <property type="protein sequence ID" value="TFE84238.1"/>
    <property type="molecule type" value="Genomic_DNA"/>
</dbReference>
<dbReference type="Proteomes" id="UP000298246">
    <property type="component" value="Unassembled WGS sequence"/>
</dbReference>
<evidence type="ECO:0000313" key="1">
    <source>
        <dbReference type="EMBL" id="TFE84238.1"/>
    </source>
</evidence>
<sequence>MTDEGLLWNDPDIDTDPYHFYEIEERVTAYRWDPQTNSYVAEQRAPIKMCYKKGPFGVKIPYPCTGSGGSAGSGQPGEQAPPKGRYEKTLFSFEYPEFKMATCVTGWTWIPCPTLSNPGRKCKQEIKMPCSKTRKSRFRVYAEVTYPATLEEAIKREIENCHLIAAGIATSVVVDAASASSVVGPQATIAAAIGAIPAALRAYLDSFVKCIEGLNVSDAVKREIKADVKHGTTVVSDWRDVTAETQSGSPANMPFHSGYRIDAPLWPHTNWTYAYAAANRPVCLPYSYEPLYSRLQSHDGPLV</sequence>
<proteinExistence type="predicted"/>
<name>A0A4Y8PW41_9BACL</name>
<protein>
    <submittedName>
        <fullName evidence="1">Uncharacterized protein</fullName>
    </submittedName>
</protein>
<evidence type="ECO:0000313" key="2">
    <source>
        <dbReference type="Proteomes" id="UP000298246"/>
    </source>
</evidence>
<accession>A0A4Y8PW41</accession>
<dbReference type="RefSeq" id="WP_134756395.1">
    <property type="nucleotide sequence ID" value="NZ_MYFO02000019.1"/>
</dbReference>
<organism evidence="1 2">
    <name type="scientific">Paenibacillus athensensis</name>
    <dbReference type="NCBI Taxonomy" id="1967502"/>
    <lineage>
        <taxon>Bacteria</taxon>
        <taxon>Bacillati</taxon>
        <taxon>Bacillota</taxon>
        <taxon>Bacilli</taxon>
        <taxon>Bacillales</taxon>
        <taxon>Paenibacillaceae</taxon>
        <taxon>Paenibacillus</taxon>
    </lineage>
</organism>
<dbReference type="OrthoDB" id="3035280at2"/>
<gene>
    <name evidence="1" type="ORF">B5M42_20925</name>
</gene>